<dbReference type="EMBL" id="ML119683">
    <property type="protein sequence ID" value="RPA81004.1"/>
    <property type="molecule type" value="Genomic_DNA"/>
</dbReference>
<dbReference type="Proteomes" id="UP000275078">
    <property type="component" value="Unassembled WGS sequence"/>
</dbReference>
<organism evidence="2 3">
    <name type="scientific">Ascobolus immersus RN42</name>
    <dbReference type="NCBI Taxonomy" id="1160509"/>
    <lineage>
        <taxon>Eukaryota</taxon>
        <taxon>Fungi</taxon>
        <taxon>Dikarya</taxon>
        <taxon>Ascomycota</taxon>
        <taxon>Pezizomycotina</taxon>
        <taxon>Pezizomycetes</taxon>
        <taxon>Pezizales</taxon>
        <taxon>Ascobolaceae</taxon>
        <taxon>Ascobolus</taxon>
    </lineage>
</organism>
<evidence type="ECO:0000313" key="3">
    <source>
        <dbReference type="Proteomes" id="UP000275078"/>
    </source>
</evidence>
<feature type="chain" id="PRO_5018319103" description="Prion-inhibition and propagation HeLo domain-containing protein" evidence="1">
    <location>
        <begin position="26"/>
        <end position="148"/>
    </location>
</feature>
<keyword evidence="1" id="KW-0732">Signal</keyword>
<gene>
    <name evidence="2" type="ORF">BJ508DRAFT_118097</name>
</gene>
<sequence length="148" mass="17159">MSGFEIAGVVIGVLPLLLDAGKASSRHFQYVKQARNATKADAVLYEFYLEVFYEMFMLKKTLESVFSRLPGVSTEKKNRIVACEYDEWCRDPEVVRSLQTVFKQDDLDTFIMAMERLLEIFFRLVEEKTSKLSKDEKVRTENIPLLLC</sequence>
<feature type="signal peptide" evidence="1">
    <location>
        <begin position="1"/>
        <end position="25"/>
    </location>
</feature>
<evidence type="ECO:0000256" key="1">
    <source>
        <dbReference type="SAM" id="SignalP"/>
    </source>
</evidence>
<keyword evidence="3" id="KW-1185">Reference proteome</keyword>
<dbReference type="AlphaFoldDB" id="A0A3N4IH76"/>
<name>A0A3N4IH76_ASCIM</name>
<proteinExistence type="predicted"/>
<protein>
    <recommendedName>
        <fullName evidence="4">Prion-inhibition and propagation HeLo domain-containing protein</fullName>
    </recommendedName>
</protein>
<evidence type="ECO:0000313" key="2">
    <source>
        <dbReference type="EMBL" id="RPA81004.1"/>
    </source>
</evidence>
<evidence type="ECO:0008006" key="4">
    <source>
        <dbReference type="Google" id="ProtNLM"/>
    </source>
</evidence>
<reference evidence="2 3" key="1">
    <citation type="journal article" date="2018" name="Nat. Ecol. Evol.">
        <title>Pezizomycetes genomes reveal the molecular basis of ectomycorrhizal truffle lifestyle.</title>
        <authorList>
            <person name="Murat C."/>
            <person name="Payen T."/>
            <person name="Noel B."/>
            <person name="Kuo A."/>
            <person name="Morin E."/>
            <person name="Chen J."/>
            <person name="Kohler A."/>
            <person name="Krizsan K."/>
            <person name="Balestrini R."/>
            <person name="Da Silva C."/>
            <person name="Montanini B."/>
            <person name="Hainaut M."/>
            <person name="Levati E."/>
            <person name="Barry K.W."/>
            <person name="Belfiori B."/>
            <person name="Cichocki N."/>
            <person name="Clum A."/>
            <person name="Dockter R.B."/>
            <person name="Fauchery L."/>
            <person name="Guy J."/>
            <person name="Iotti M."/>
            <person name="Le Tacon F."/>
            <person name="Lindquist E.A."/>
            <person name="Lipzen A."/>
            <person name="Malagnac F."/>
            <person name="Mello A."/>
            <person name="Molinier V."/>
            <person name="Miyauchi S."/>
            <person name="Poulain J."/>
            <person name="Riccioni C."/>
            <person name="Rubini A."/>
            <person name="Sitrit Y."/>
            <person name="Splivallo R."/>
            <person name="Traeger S."/>
            <person name="Wang M."/>
            <person name="Zifcakova L."/>
            <person name="Wipf D."/>
            <person name="Zambonelli A."/>
            <person name="Paolocci F."/>
            <person name="Nowrousian M."/>
            <person name="Ottonello S."/>
            <person name="Baldrian P."/>
            <person name="Spatafora J.W."/>
            <person name="Henrissat B."/>
            <person name="Nagy L.G."/>
            <person name="Aury J.M."/>
            <person name="Wincker P."/>
            <person name="Grigoriev I.V."/>
            <person name="Bonfante P."/>
            <person name="Martin F.M."/>
        </authorList>
    </citation>
    <scope>NUCLEOTIDE SEQUENCE [LARGE SCALE GENOMIC DNA]</scope>
    <source>
        <strain evidence="2 3">RN42</strain>
    </source>
</reference>
<dbReference type="OrthoDB" id="3565018at2759"/>
<accession>A0A3N4IH76</accession>